<evidence type="ECO:0000256" key="1">
    <source>
        <dbReference type="SAM" id="Phobius"/>
    </source>
</evidence>
<protein>
    <submittedName>
        <fullName evidence="2">Interferon alpha/beta receptor 1</fullName>
    </submittedName>
</protein>
<proteinExistence type="predicted"/>
<organism evidence="2">
    <name type="scientific">Lygus hesperus</name>
    <name type="common">Western plant bug</name>
    <dbReference type="NCBI Taxonomy" id="30085"/>
    <lineage>
        <taxon>Eukaryota</taxon>
        <taxon>Metazoa</taxon>
        <taxon>Ecdysozoa</taxon>
        <taxon>Arthropoda</taxon>
        <taxon>Hexapoda</taxon>
        <taxon>Insecta</taxon>
        <taxon>Pterygota</taxon>
        <taxon>Neoptera</taxon>
        <taxon>Paraneoptera</taxon>
        <taxon>Hemiptera</taxon>
        <taxon>Heteroptera</taxon>
        <taxon>Panheteroptera</taxon>
        <taxon>Cimicomorpha</taxon>
        <taxon>Miridae</taxon>
        <taxon>Mirini</taxon>
        <taxon>Lygus</taxon>
    </lineage>
</organism>
<dbReference type="EMBL" id="GBHO01031484">
    <property type="protein sequence ID" value="JAG12120.1"/>
    <property type="molecule type" value="Transcribed_RNA"/>
</dbReference>
<sequence length="116" mass="12008">MYILSSSRFVAAVFVPTPISVAVAAVFNPTPSIVLVAIFTAGASVLGIGSVFISATCSAVLSVPVYVVSIGGCASYVATPSYFPPTSDPCVPSSLDSWYDDDIPVHCTCNFLYICA</sequence>
<reference evidence="2" key="2">
    <citation type="submission" date="2014-07" db="EMBL/GenBank/DDBJ databases">
        <authorList>
            <person name="Hull J."/>
        </authorList>
    </citation>
    <scope>NUCLEOTIDE SEQUENCE</scope>
</reference>
<keyword evidence="2" id="KW-0675">Receptor</keyword>
<feature type="transmembrane region" description="Helical" evidence="1">
    <location>
        <begin position="60"/>
        <end position="78"/>
    </location>
</feature>
<name>A0A0A9X4Y4_LYGHE</name>
<keyword evidence="1" id="KW-0472">Membrane</keyword>
<dbReference type="AlphaFoldDB" id="A0A0A9X4Y4"/>
<feature type="non-terminal residue" evidence="2">
    <location>
        <position position="116"/>
    </location>
</feature>
<reference evidence="2" key="1">
    <citation type="journal article" date="2014" name="PLoS ONE">
        <title>Transcriptome-Based Identification of ABC Transporters in the Western Tarnished Plant Bug Lygus hesperus.</title>
        <authorList>
            <person name="Hull J.J."/>
            <person name="Chaney K."/>
            <person name="Geib S.M."/>
            <person name="Fabrick J.A."/>
            <person name="Brent C.S."/>
            <person name="Walsh D."/>
            <person name="Lavine L.C."/>
        </authorList>
    </citation>
    <scope>NUCLEOTIDE SEQUENCE</scope>
</reference>
<gene>
    <name evidence="2" type="primary">IFNAR1</name>
    <name evidence="2" type="ORF">CM83_101079</name>
</gene>
<accession>A0A0A9X4Y4</accession>
<feature type="transmembrane region" description="Helical" evidence="1">
    <location>
        <begin position="33"/>
        <end position="53"/>
    </location>
</feature>
<evidence type="ECO:0000313" key="2">
    <source>
        <dbReference type="EMBL" id="JAG12120.1"/>
    </source>
</evidence>
<keyword evidence="1" id="KW-0812">Transmembrane</keyword>
<feature type="transmembrane region" description="Helical" evidence="1">
    <location>
        <begin position="9"/>
        <end position="27"/>
    </location>
</feature>
<keyword evidence="1" id="KW-1133">Transmembrane helix</keyword>